<sequence length="387" mass="41666">MASRTLLMIPGPVEVDPEVLEAMARPPLSHMSAAFAALMQESLVGLREVFDAPDGQPFLVPGSGTLAMEMALANLVEPGDRVVVVDTGYFAARMAELAEWLDAEVIRVAAEPGALPDESQLEAALRQGAKVLALTHVDTSTGVVVPVERWAPLAHRHGALVVVDGVCAVGGQRFHQTAWEVDVALTGSQKALAVPPGLAIVVARPSALEAYRRRRTRTRSYYADWGKWLPVMEAFQAGRPAYFATPAVNLVAAMAVSLRRIRAEGMEARWARHERIARAFRAGLRAMELEMVPRDPAWAAVTLSVIYYPDGVDDRLLREIEQAGVTVAGAIHPALRGRSFRVGHMGEIGLPALLQTLSAIEIALRHLGHSTTPGAGVAAAQAEWMRA</sequence>
<proteinExistence type="inferred from homology"/>
<dbReference type="GO" id="GO:0008453">
    <property type="term" value="F:alanine-glyoxylate transaminase activity"/>
    <property type="evidence" value="ECO:0007669"/>
    <property type="project" value="TreeGrafter"/>
</dbReference>
<dbReference type="EMBL" id="BEHY01000010">
    <property type="protein sequence ID" value="GBD08481.1"/>
    <property type="molecule type" value="Genomic_DNA"/>
</dbReference>
<evidence type="ECO:0000256" key="5">
    <source>
        <dbReference type="ARBA" id="ARBA00022898"/>
    </source>
</evidence>
<dbReference type="PANTHER" id="PTHR21152:SF24">
    <property type="entry name" value="ALANINE--GLYOXYLATE AMINOTRANSFERASE 1"/>
    <property type="match status" value="1"/>
</dbReference>
<keyword evidence="3 11" id="KW-0032">Aminotransferase</keyword>
<gene>
    <name evidence="11" type="ORF">HRbin22_00721</name>
</gene>
<dbReference type="AlphaFoldDB" id="A0A2H5Y4V8"/>
<dbReference type="Gene3D" id="3.90.1150.10">
    <property type="entry name" value="Aspartate Aminotransferase, domain 1"/>
    <property type="match status" value="1"/>
</dbReference>
<evidence type="ECO:0000256" key="6">
    <source>
        <dbReference type="PIRSR" id="PIRSR000524-1"/>
    </source>
</evidence>
<dbReference type="Pfam" id="PF00266">
    <property type="entry name" value="Aminotran_5"/>
    <property type="match status" value="1"/>
</dbReference>
<evidence type="ECO:0000256" key="7">
    <source>
        <dbReference type="PIRSR" id="PIRSR000524-50"/>
    </source>
</evidence>
<dbReference type="GO" id="GO:0019265">
    <property type="term" value="P:glycine biosynthetic process, by transamination of glyoxylate"/>
    <property type="evidence" value="ECO:0007669"/>
    <property type="project" value="TreeGrafter"/>
</dbReference>
<dbReference type="InterPro" id="IPR015424">
    <property type="entry name" value="PyrdxlP-dep_Trfase"/>
</dbReference>
<organism evidence="11 12">
    <name type="scientific">Candidatus Thermoflexus japonica</name>
    <dbReference type="NCBI Taxonomy" id="2035417"/>
    <lineage>
        <taxon>Bacteria</taxon>
        <taxon>Bacillati</taxon>
        <taxon>Chloroflexota</taxon>
        <taxon>Thermoflexia</taxon>
        <taxon>Thermoflexales</taxon>
        <taxon>Thermoflexaceae</taxon>
        <taxon>Thermoflexus</taxon>
    </lineage>
</organism>
<protein>
    <submittedName>
        <fullName evidence="11">Serine-pyruvate aminotransferase</fullName>
        <ecNumber evidence="11">2.6.1.51</ecNumber>
    </submittedName>
</protein>
<evidence type="ECO:0000256" key="2">
    <source>
        <dbReference type="ARBA" id="ARBA00009236"/>
    </source>
</evidence>
<dbReference type="GO" id="GO:0004760">
    <property type="term" value="F:L-serine-pyruvate transaminase activity"/>
    <property type="evidence" value="ECO:0007669"/>
    <property type="project" value="UniProtKB-EC"/>
</dbReference>
<comment type="cofactor">
    <cofactor evidence="1 7 9">
        <name>pyridoxal 5'-phosphate</name>
        <dbReference type="ChEBI" id="CHEBI:597326"/>
    </cofactor>
</comment>
<evidence type="ECO:0000256" key="9">
    <source>
        <dbReference type="RuleBase" id="RU004504"/>
    </source>
</evidence>
<evidence type="ECO:0000256" key="8">
    <source>
        <dbReference type="RuleBase" id="RU004075"/>
    </source>
</evidence>
<feature type="modified residue" description="N6-(pyridoxal phosphate)lysine" evidence="7">
    <location>
        <position position="190"/>
    </location>
</feature>
<evidence type="ECO:0000256" key="3">
    <source>
        <dbReference type="ARBA" id="ARBA00022576"/>
    </source>
</evidence>
<keyword evidence="4 11" id="KW-0808">Transferase</keyword>
<evidence type="ECO:0000256" key="4">
    <source>
        <dbReference type="ARBA" id="ARBA00022679"/>
    </source>
</evidence>
<evidence type="ECO:0000313" key="12">
    <source>
        <dbReference type="Proteomes" id="UP000236642"/>
    </source>
</evidence>
<dbReference type="InterPro" id="IPR015422">
    <property type="entry name" value="PyrdxlP-dep_Trfase_small"/>
</dbReference>
<feature type="domain" description="Aminotransferase class V" evidence="10">
    <location>
        <begin position="28"/>
        <end position="292"/>
    </location>
</feature>
<evidence type="ECO:0000313" key="11">
    <source>
        <dbReference type="EMBL" id="GBD08481.1"/>
    </source>
</evidence>
<keyword evidence="11" id="KW-0670">Pyruvate</keyword>
<keyword evidence="5 7" id="KW-0663">Pyridoxal phosphate</keyword>
<reference evidence="12" key="1">
    <citation type="submission" date="2017-09" db="EMBL/GenBank/DDBJ databases">
        <title>Metaegenomics of thermophilic ammonia-oxidizing enrichment culture.</title>
        <authorList>
            <person name="Kato S."/>
            <person name="Suzuki K."/>
        </authorList>
    </citation>
    <scope>NUCLEOTIDE SEQUENCE [LARGE SCALE GENOMIC DNA]</scope>
</reference>
<dbReference type="InterPro" id="IPR015421">
    <property type="entry name" value="PyrdxlP-dep_Trfase_major"/>
</dbReference>
<dbReference type="PIRSF" id="PIRSF000524">
    <property type="entry name" value="SPT"/>
    <property type="match status" value="1"/>
</dbReference>
<dbReference type="Gene3D" id="3.40.640.10">
    <property type="entry name" value="Type I PLP-dependent aspartate aminotransferase-like (Major domain)"/>
    <property type="match status" value="1"/>
</dbReference>
<dbReference type="PROSITE" id="PS00595">
    <property type="entry name" value="AA_TRANSFER_CLASS_5"/>
    <property type="match status" value="1"/>
</dbReference>
<dbReference type="InterPro" id="IPR000192">
    <property type="entry name" value="Aminotrans_V_dom"/>
</dbReference>
<dbReference type="SUPFAM" id="SSF53383">
    <property type="entry name" value="PLP-dependent transferases"/>
    <property type="match status" value="1"/>
</dbReference>
<dbReference type="InterPro" id="IPR020578">
    <property type="entry name" value="Aminotrans_V_PyrdxlP_BS"/>
</dbReference>
<feature type="binding site" evidence="6">
    <location>
        <position position="341"/>
    </location>
    <ligand>
        <name>substrate</name>
    </ligand>
</feature>
<comment type="similarity">
    <text evidence="2 8">Belongs to the class-V pyridoxal-phosphate-dependent aminotransferase family.</text>
</comment>
<evidence type="ECO:0000259" key="10">
    <source>
        <dbReference type="Pfam" id="PF00266"/>
    </source>
</evidence>
<accession>A0A2H5Y4V8</accession>
<dbReference type="InterPro" id="IPR024169">
    <property type="entry name" value="SP_NH2Trfase/AEP_transaminase"/>
</dbReference>
<evidence type="ECO:0000256" key="1">
    <source>
        <dbReference type="ARBA" id="ARBA00001933"/>
    </source>
</evidence>
<dbReference type="EC" id="2.6.1.51" evidence="11"/>
<dbReference type="PANTHER" id="PTHR21152">
    <property type="entry name" value="AMINOTRANSFERASE CLASS V"/>
    <property type="match status" value="1"/>
</dbReference>
<name>A0A2H5Y4V8_9CHLR</name>
<dbReference type="FunFam" id="3.40.640.10:FF:000027">
    <property type="entry name" value="Serine--pyruvate aminotransferase, mitochondrial"/>
    <property type="match status" value="1"/>
</dbReference>
<comment type="caution">
    <text evidence="11">The sequence shown here is derived from an EMBL/GenBank/DDBJ whole genome shotgun (WGS) entry which is preliminary data.</text>
</comment>
<dbReference type="Proteomes" id="UP000236642">
    <property type="component" value="Unassembled WGS sequence"/>
</dbReference>